<evidence type="ECO:0000259" key="1">
    <source>
        <dbReference type="PROSITE" id="PS50801"/>
    </source>
</evidence>
<evidence type="ECO:0000313" key="3">
    <source>
        <dbReference type="Proteomes" id="UP000294257"/>
    </source>
</evidence>
<proteinExistence type="predicted"/>
<dbReference type="SUPFAM" id="SSF52091">
    <property type="entry name" value="SpoIIaa-like"/>
    <property type="match status" value="1"/>
</dbReference>
<feature type="domain" description="STAS" evidence="1">
    <location>
        <begin position="31"/>
        <end position="140"/>
    </location>
</feature>
<comment type="caution">
    <text evidence="2">The sequence shown here is derived from an EMBL/GenBank/DDBJ whole genome shotgun (WGS) entry which is preliminary data.</text>
</comment>
<dbReference type="PANTHER" id="PTHR33495">
    <property type="entry name" value="ANTI-SIGMA FACTOR ANTAGONIST TM_1081-RELATED-RELATED"/>
    <property type="match status" value="1"/>
</dbReference>
<evidence type="ECO:0000313" key="2">
    <source>
        <dbReference type="EMBL" id="RZS29661.1"/>
    </source>
</evidence>
<dbReference type="GO" id="GO:0043856">
    <property type="term" value="F:anti-sigma factor antagonist activity"/>
    <property type="evidence" value="ECO:0007669"/>
    <property type="project" value="TreeGrafter"/>
</dbReference>
<dbReference type="Proteomes" id="UP000294257">
    <property type="component" value="Unassembled WGS sequence"/>
</dbReference>
<dbReference type="InterPro" id="IPR002645">
    <property type="entry name" value="STAS_dom"/>
</dbReference>
<organism evidence="2 3">
    <name type="scientific">Herbihabitans rhizosphaerae</name>
    <dbReference type="NCBI Taxonomy" id="1872711"/>
    <lineage>
        <taxon>Bacteria</taxon>
        <taxon>Bacillati</taxon>
        <taxon>Actinomycetota</taxon>
        <taxon>Actinomycetes</taxon>
        <taxon>Pseudonocardiales</taxon>
        <taxon>Pseudonocardiaceae</taxon>
        <taxon>Herbihabitans</taxon>
    </lineage>
</organism>
<dbReference type="PANTHER" id="PTHR33495:SF13">
    <property type="entry name" value="ANTI-SIGMA-F FACTOR ANTAGONIST RSFB"/>
    <property type="match status" value="1"/>
</dbReference>
<dbReference type="AlphaFoldDB" id="A0A4V2ER94"/>
<accession>A0A4V2ER94</accession>
<dbReference type="Pfam" id="PF01740">
    <property type="entry name" value="STAS"/>
    <property type="match status" value="1"/>
</dbReference>
<name>A0A4V2ER94_9PSEU</name>
<keyword evidence="3" id="KW-1185">Reference proteome</keyword>
<dbReference type="InterPro" id="IPR036513">
    <property type="entry name" value="STAS_dom_sf"/>
</dbReference>
<dbReference type="PROSITE" id="PS50801">
    <property type="entry name" value="STAS"/>
    <property type="match status" value="1"/>
</dbReference>
<dbReference type="Gene3D" id="3.30.750.24">
    <property type="entry name" value="STAS domain"/>
    <property type="match status" value="1"/>
</dbReference>
<sequence length="146" mass="15969">MSTVHQVVSLERRRRASVIAPAHPPRTGLLTVTPIAVQPGVLAIEVRGDVDLCTSPVLRDRLFGHLHHGDSLLIVDLRAVKFLGLAGVTDLATVRIAAVEMGIRFRVVAHTYAVLMPLRITEMDRVLDVHPDLAHALARVSDGRTR</sequence>
<protein>
    <submittedName>
        <fullName evidence="2">Anti-anti-sigma factor</fullName>
    </submittedName>
</protein>
<dbReference type="EMBL" id="SGWQ01000019">
    <property type="protein sequence ID" value="RZS29661.1"/>
    <property type="molecule type" value="Genomic_DNA"/>
</dbReference>
<gene>
    <name evidence="2" type="ORF">EV193_11965</name>
</gene>
<dbReference type="CDD" id="cd07043">
    <property type="entry name" value="STAS_anti-anti-sigma_factors"/>
    <property type="match status" value="1"/>
</dbReference>
<reference evidence="2 3" key="1">
    <citation type="submission" date="2019-02" db="EMBL/GenBank/DDBJ databases">
        <title>Genomic Encyclopedia of Type Strains, Phase IV (KMG-IV): sequencing the most valuable type-strain genomes for metagenomic binning, comparative biology and taxonomic classification.</title>
        <authorList>
            <person name="Goeker M."/>
        </authorList>
    </citation>
    <scope>NUCLEOTIDE SEQUENCE [LARGE SCALE GENOMIC DNA]</scope>
    <source>
        <strain evidence="2 3">DSM 101727</strain>
    </source>
</reference>